<sequence length="485" mass="54215">MENRKRGAAGAANRGMEENTMAILDTSGFNNSKISHHLNDDRLAFLEAVRCASLLSDDGSAPTSIMFEAVFQVLRDEDSLDLIMGSYQLLVDLNKRFPPVYLSKTEKSESSSSSSSSSNVISQLVVVQEAWSPFTFGLDSYNEKAVADKQSRGSVDSLNFHALVQEVVKVARERKSEAVEIKFLRNMLLLQYLIIILEGDFLPRNCAYQENKDWTVLRKSLLNMLLGSRKIIYKSLIEDCLCIMCDLSDDQTELSSEMSHNRRHSGNLLQEIDTAVVLALPEVEKSTCTVLKKLVLMIMELDLSRSMADLQGFTTRADGVRTPAVDIILEELIYNSNILSSFLQVFDEPKWKLKIIVEYFHKYIPKSSIRTRRSIDQVKDETFDGVLKCLSNSNSTKSIVKKLSTDVAQLLLAHAFQAYLSLSLQHLPGGVSELKEDVKGSSLVEVCKNVITAFTSLRKEDGETEIFPFGNEALFTAATILSTKS</sequence>
<gene>
    <name evidence="1" type="ORF">Fot_38550</name>
    <name evidence="2" type="ORF">Fot_38697</name>
</gene>
<organism evidence="1 3">
    <name type="scientific">Forsythia ovata</name>
    <dbReference type="NCBI Taxonomy" id="205694"/>
    <lineage>
        <taxon>Eukaryota</taxon>
        <taxon>Viridiplantae</taxon>
        <taxon>Streptophyta</taxon>
        <taxon>Embryophyta</taxon>
        <taxon>Tracheophyta</taxon>
        <taxon>Spermatophyta</taxon>
        <taxon>Magnoliopsida</taxon>
        <taxon>eudicotyledons</taxon>
        <taxon>Gunneridae</taxon>
        <taxon>Pentapetalae</taxon>
        <taxon>asterids</taxon>
        <taxon>lamiids</taxon>
        <taxon>Lamiales</taxon>
        <taxon>Oleaceae</taxon>
        <taxon>Forsythieae</taxon>
        <taxon>Forsythia</taxon>
    </lineage>
</organism>
<proteinExistence type="predicted"/>
<evidence type="ECO:0000313" key="1">
    <source>
        <dbReference type="EMBL" id="KAL2494793.1"/>
    </source>
</evidence>
<accession>A0ABD1S238</accession>
<name>A0ABD1S238_9LAMI</name>
<dbReference type="EMBL" id="JBFOLJ010000011">
    <property type="protein sequence ID" value="KAL2494940.1"/>
    <property type="molecule type" value="Genomic_DNA"/>
</dbReference>
<dbReference type="InterPro" id="IPR034561">
    <property type="entry name" value="SNI1"/>
</dbReference>
<dbReference type="PANTHER" id="PTHR37243">
    <property type="entry name" value="NEGATIVE REGULATOR OF SYSTEMIC ACQUIRED RESISTANCE SNI1"/>
    <property type="match status" value="1"/>
</dbReference>
<keyword evidence="3" id="KW-1185">Reference proteome</keyword>
<reference evidence="3" key="2">
    <citation type="submission" date="2024-07" db="EMBL/GenBank/DDBJ databases">
        <title>Two chromosome-level genome assemblies of Korean endemic species Abeliophyllum distichum and Forsythia ovata (Oleaceae).</title>
        <authorList>
            <person name="Jang H."/>
        </authorList>
    </citation>
    <scope>NUCLEOTIDE SEQUENCE [LARGE SCALE GENOMIC DNA]</scope>
</reference>
<reference evidence="1" key="1">
    <citation type="submission" date="2024-07" db="EMBL/GenBank/DDBJ databases">
        <title>Two chromosome-level genome assemblies of Korean endemic species Abeliophyllum distichum and Forsythia ovata (Oleaceae).</title>
        <authorList>
            <person name="Mun J.H."/>
        </authorList>
    </citation>
    <scope>NUCLEOTIDE SEQUENCE</scope>
    <source>
        <strain evidence="1">KNKB202402200001</strain>
        <tissue evidence="1">Leaf</tissue>
    </source>
</reference>
<protein>
    <submittedName>
        <fullName evidence="1">Negative regulator of systemic acquired resistance (SNI1)</fullName>
    </submittedName>
</protein>
<comment type="caution">
    <text evidence="1">The sequence shown here is derived from an EMBL/GenBank/DDBJ whole genome shotgun (WGS) entry which is preliminary data.</text>
</comment>
<dbReference type="AlphaFoldDB" id="A0ABD1S238"/>
<dbReference type="PANTHER" id="PTHR37243:SF2">
    <property type="entry name" value="NEGATIVE REGULATOR OF SYSTEMIC ACQUIRED RESISTANCE SNI1"/>
    <property type="match status" value="1"/>
</dbReference>
<dbReference type="Proteomes" id="UP001604277">
    <property type="component" value="Unassembled WGS sequence"/>
</dbReference>
<dbReference type="EMBL" id="JBFOLJ010000011">
    <property type="protein sequence ID" value="KAL2494793.1"/>
    <property type="molecule type" value="Genomic_DNA"/>
</dbReference>
<evidence type="ECO:0000313" key="2">
    <source>
        <dbReference type="EMBL" id="KAL2494940.1"/>
    </source>
</evidence>
<evidence type="ECO:0000313" key="3">
    <source>
        <dbReference type="Proteomes" id="UP001604277"/>
    </source>
</evidence>